<reference evidence="6" key="1">
    <citation type="submission" date="2020-12" db="EMBL/GenBank/DDBJ databases">
        <title>WGS assembly of Carya illinoinensis cv. Pawnee.</title>
        <authorList>
            <person name="Platts A."/>
            <person name="Shu S."/>
            <person name="Wright S."/>
            <person name="Barry K."/>
            <person name="Edger P."/>
            <person name="Pires J.C."/>
            <person name="Schmutz J."/>
        </authorList>
    </citation>
    <scope>NUCLEOTIDE SEQUENCE</scope>
    <source>
        <tissue evidence="6">Leaf</tissue>
    </source>
</reference>
<dbReference type="GO" id="GO:0005634">
    <property type="term" value="C:nucleus"/>
    <property type="evidence" value="ECO:0007669"/>
    <property type="project" value="UniProtKB-SubCell"/>
</dbReference>
<proteinExistence type="inferred from homology"/>
<evidence type="ECO:0000256" key="2">
    <source>
        <dbReference type="ARBA" id="ARBA00023015"/>
    </source>
</evidence>
<dbReference type="PROSITE" id="PS50985">
    <property type="entry name" value="GRAS"/>
    <property type="match status" value="1"/>
</dbReference>
<evidence type="ECO:0000256" key="1">
    <source>
        <dbReference type="ARBA" id="ARBA00004123"/>
    </source>
</evidence>
<feature type="region of interest" description="SAW" evidence="5">
    <location>
        <begin position="440"/>
        <end position="516"/>
    </location>
</feature>
<organism evidence="6 7">
    <name type="scientific">Carya illinoinensis</name>
    <name type="common">Pecan</name>
    <dbReference type="NCBI Taxonomy" id="32201"/>
    <lineage>
        <taxon>Eukaryota</taxon>
        <taxon>Viridiplantae</taxon>
        <taxon>Streptophyta</taxon>
        <taxon>Embryophyta</taxon>
        <taxon>Tracheophyta</taxon>
        <taxon>Spermatophyta</taxon>
        <taxon>Magnoliopsida</taxon>
        <taxon>eudicotyledons</taxon>
        <taxon>Gunneridae</taxon>
        <taxon>Pentapetalae</taxon>
        <taxon>rosids</taxon>
        <taxon>fabids</taxon>
        <taxon>Fagales</taxon>
        <taxon>Juglandaceae</taxon>
        <taxon>Carya</taxon>
    </lineage>
</organism>
<dbReference type="PANTHER" id="PTHR31636">
    <property type="entry name" value="OSJNBA0084A10.13 PROTEIN-RELATED"/>
    <property type="match status" value="1"/>
</dbReference>
<feature type="region of interest" description="Leucine repeat II (LRII)" evidence="5">
    <location>
        <begin position="306"/>
        <end position="338"/>
    </location>
</feature>
<evidence type="ECO:0000313" key="7">
    <source>
        <dbReference type="Proteomes" id="UP000811609"/>
    </source>
</evidence>
<comment type="similarity">
    <text evidence="5">Belongs to the GRAS family.</text>
</comment>
<gene>
    <name evidence="6" type="ORF">CIPAW_08G089300</name>
</gene>
<evidence type="ECO:0000256" key="4">
    <source>
        <dbReference type="ARBA" id="ARBA00023242"/>
    </source>
</evidence>
<comment type="subcellular location">
    <subcellularLocation>
        <location evidence="1">Nucleus</location>
    </subcellularLocation>
</comment>
<protein>
    <submittedName>
        <fullName evidence="6">Uncharacterized protein</fullName>
    </submittedName>
</protein>
<keyword evidence="2" id="KW-0805">Transcription regulation</keyword>
<dbReference type="Proteomes" id="UP000811609">
    <property type="component" value="Chromosome 8"/>
</dbReference>
<keyword evidence="3" id="KW-0804">Transcription</keyword>
<sequence length="519" mass="60006">MANYTLFSFKPFDFDGFQGNYGSFEDLEKEETLFKEKQDHPLELNVDPNPFYRLQYGHHHHHQQTAHSNNLALDEYHFNHKIPHLPLLHFLRNDGSGTLRNINAETCGVSRKLSTEEIVRVVGARYVQLSTTQMHDDYHCMPMHPFAPSDLSEDEKRDVELVQLLLSKAEKVGYQQHDRARRLLLHCKWISSARCNSVQRVVFHFALALRERIAKESGRSVKTAKGEFKQNDEIDEELDSNPSLLAFYTISESVASERKVYLIDIGIKSGVQWTLLMLDLADIKDFPIELLKIMTVGSTRNERIEETGKRLGSVTESMNLPFSFKSIILSDVKDIKEDFFEIEDDEIMIIFASLALRTMISRPSWLENFMRVITNLNPSIMIVFEVEANHNSPSFVNRFIESLFFCCAYFDSLETCMEKHEEERMKMETIMGGHIRNLVAEEGRGRKNRSVTIDVWRAFFARFRMLEIGLSQSSLNQASLVAERFSCRNYCTLDKNGKCLIVGWKGTPLHSLSVWNFMS</sequence>
<name>A0A8T1PVT2_CARIL</name>
<keyword evidence="4" id="KW-0539">Nucleus</keyword>
<evidence type="ECO:0000256" key="5">
    <source>
        <dbReference type="PROSITE-ProRule" id="PRU01191"/>
    </source>
</evidence>
<comment type="caution">
    <text evidence="5">Lacks conserved residue(s) required for the propagation of feature annotation.</text>
</comment>
<keyword evidence="7" id="KW-1185">Reference proteome</keyword>
<dbReference type="Pfam" id="PF03514">
    <property type="entry name" value="GRAS"/>
    <property type="match status" value="1"/>
</dbReference>
<evidence type="ECO:0000313" key="6">
    <source>
        <dbReference type="EMBL" id="KAG6644972.1"/>
    </source>
</evidence>
<dbReference type="InterPro" id="IPR005202">
    <property type="entry name" value="TF_GRAS"/>
</dbReference>
<accession>A0A8T1PVT2</accession>
<dbReference type="EMBL" id="CM031816">
    <property type="protein sequence ID" value="KAG6644972.1"/>
    <property type="molecule type" value="Genomic_DNA"/>
</dbReference>
<evidence type="ECO:0000256" key="3">
    <source>
        <dbReference type="ARBA" id="ARBA00023163"/>
    </source>
</evidence>
<dbReference type="AlphaFoldDB" id="A0A8T1PVT2"/>
<comment type="caution">
    <text evidence="6">The sequence shown here is derived from an EMBL/GenBank/DDBJ whole genome shotgun (WGS) entry which is preliminary data.</text>
</comment>